<keyword evidence="3" id="KW-1185">Reference proteome</keyword>
<evidence type="ECO:0000313" key="2">
    <source>
        <dbReference type="EMBL" id="KAK0377829.1"/>
    </source>
</evidence>
<name>A0ABQ9Q223_9PEZI</name>
<sequence>MISIYRISAKPRYLSNGINLSFFAPFAVAHIPVAAFGITSDHLESAAKIIQQAVRNAGRYNDDIAPLNYRLDPAFIIFAPKTKLSAPMANAQNFVCCTVKVTRAVHGVSPLRLDDTKGGKARFDG</sequence>
<keyword evidence="1" id="KW-0472">Membrane</keyword>
<keyword evidence="1" id="KW-0812">Transmembrane</keyword>
<keyword evidence="1" id="KW-1133">Transmembrane helix</keyword>
<feature type="transmembrane region" description="Helical" evidence="1">
    <location>
        <begin position="20"/>
        <end position="38"/>
    </location>
</feature>
<accession>A0ABQ9Q223</accession>
<proteinExistence type="predicted"/>
<dbReference type="Proteomes" id="UP001169217">
    <property type="component" value="Unassembled WGS sequence"/>
</dbReference>
<reference evidence="2" key="1">
    <citation type="submission" date="2023-04" db="EMBL/GenBank/DDBJ databases">
        <title>Colletotrichum limetticola genome sequence.</title>
        <authorList>
            <person name="Baroncelli R."/>
        </authorList>
    </citation>
    <scope>NUCLEOTIDE SEQUENCE</scope>
    <source>
        <strain evidence="2">KLA-Anderson</strain>
    </source>
</reference>
<organism evidence="2 3">
    <name type="scientific">Colletotrichum limetticola</name>
    <dbReference type="NCBI Taxonomy" id="1209924"/>
    <lineage>
        <taxon>Eukaryota</taxon>
        <taxon>Fungi</taxon>
        <taxon>Dikarya</taxon>
        <taxon>Ascomycota</taxon>
        <taxon>Pezizomycotina</taxon>
        <taxon>Sordariomycetes</taxon>
        <taxon>Hypocreomycetidae</taxon>
        <taxon>Glomerellales</taxon>
        <taxon>Glomerellaceae</taxon>
        <taxon>Colletotrichum</taxon>
        <taxon>Colletotrichum acutatum species complex</taxon>
    </lineage>
</organism>
<evidence type="ECO:0000256" key="1">
    <source>
        <dbReference type="SAM" id="Phobius"/>
    </source>
</evidence>
<comment type="caution">
    <text evidence="2">The sequence shown here is derived from an EMBL/GenBank/DDBJ whole genome shotgun (WGS) entry which is preliminary data.</text>
</comment>
<evidence type="ECO:0000313" key="3">
    <source>
        <dbReference type="Proteomes" id="UP001169217"/>
    </source>
</evidence>
<protein>
    <submittedName>
        <fullName evidence="2">Uncharacterized protein</fullName>
    </submittedName>
</protein>
<dbReference type="EMBL" id="JARUPT010000115">
    <property type="protein sequence ID" value="KAK0377829.1"/>
    <property type="molecule type" value="Genomic_DNA"/>
</dbReference>
<gene>
    <name evidence="2" type="ORF">CLIM01_04808</name>
</gene>